<dbReference type="Proteomes" id="UP000257144">
    <property type="component" value="Unassembled WGS sequence"/>
</dbReference>
<evidence type="ECO:0000313" key="2">
    <source>
        <dbReference type="Proteomes" id="UP000257144"/>
    </source>
</evidence>
<evidence type="ECO:0000313" key="1">
    <source>
        <dbReference type="EMBL" id="RDU35515.1"/>
    </source>
</evidence>
<keyword evidence="2" id="KW-1185">Reference proteome</keyword>
<organism evidence="1 2">
    <name type="scientific">Neobacillus piezotolerans</name>
    <dbReference type="NCBI Taxonomy" id="2259171"/>
    <lineage>
        <taxon>Bacteria</taxon>
        <taxon>Bacillati</taxon>
        <taxon>Bacillota</taxon>
        <taxon>Bacilli</taxon>
        <taxon>Bacillales</taxon>
        <taxon>Bacillaceae</taxon>
        <taxon>Neobacillus</taxon>
    </lineage>
</organism>
<protein>
    <submittedName>
        <fullName evidence="1">Uncharacterized protein</fullName>
    </submittedName>
</protein>
<dbReference type="EMBL" id="QNQT01000009">
    <property type="protein sequence ID" value="RDU35515.1"/>
    <property type="molecule type" value="Genomic_DNA"/>
</dbReference>
<dbReference type="AlphaFoldDB" id="A0A3D8GM16"/>
<dbReference type="RefSeq" id="WP_115453299.1">
    <property type="nucleotide sequence ID" value="NZ_QNQT01000009.1"/>
</dbReference>
<accession>A0A3D8GM16</accession>
<proteinExistence type="predicted"/>
<comment type="caution">
    <text evidence="1">The sequence shown here is derived from an EMBL/GenBank/DDBJ whole genome shotgun (WGS) entry which is preliminary data.</text>
</comment>
<name>A0A3D8GM16_9BACI</name>
<gene>
    <name evidence="1" type="ORF">DRW41_17405</name>
</gene>
<sequence length="84" mass="9657">MDSKFYEKPSVIRGRLSVGSKKDSDSKPRFDRMRVQIMWGFGQQTYFSTGPSPKQGGGSKSPFNAIPEYSTYFIIKLGIRRKNW</sequence>
<reference evidence="1 2" key="1">
    <citation type="submission" date="2018-07" db="EMBL/GenBank/DDBJ databases">
        <title>Bacillus sp. YLB-04 draft genome sequence.</title>
        <authorList>
            <person name="Yu L."/>
            <person name="Tang X."/>
        </authorList>
    </citation>
    <scope>NUCLEOTIDE SEQUENCE [LARGE SCALE GENOMIC DNA]</scope>
    <source>
        <strain evidence="1 2">YLB-04</strain>
    </source>
</reference>